<comment type="caution">
    <text evidence="1">The sequence shown here is derived from an EMBL/GenBank/DDBJ whole genome shotgun (WGS) entry which is preliminary data.</text>
</comment>
<dbReference type="Proteomes" id="UP000179034">
    <property type="component" value="Unassembled WGS sequence"/>
</dbReference>
<gene>
    <name evidence="1" type="ORF">A2Z06_03545</name>
</gene>
<evidence type="ECO:0000313" key="2">
    <source>
        <dbReference type="Proteomes" id="UP000179034"/>
    </source>
</evidence>
<protein>
    <submittedName>
        <fullName evidence="1">Uncharacterized protein</fullName>
    </submittedName>
</protein>
<sequence>MRLLFRARRGADPLDLRRINFGTRSLIRSFWFGIGLQFLLWRHMFDLPVIVPVRVLGPLTEFAKEVYR</sequence>
<evidence type="ECO:0000313" key="1">
    <source>
        <dbReference type="EMBL" id="OGF98091.1"/>
    </source>
</evidence>
<reference evidence="1 2" key="1">
    <citation type="journal article" date="2016" name="Nat. Commun.">
        <title>Thousands of microbial genomes shed light on interconnected biogeochemical processes in an aquifer system.</title>
        <authorList>
            <person name="Anantharaman K."/>
            <person name="Brown C.T."/>
            <person name="Hug L.A."/>
            <person name="Sharon I."/>
            <person name="Castelle C.J."/>
            <person name="Probst A.J."/>
            <person name="Thomas B.C."/>
            <person name="Singh A."/>
            <person name="Wilkins M.J."/>
            <person name="Karaoz U."/>
            <person name="Brodie E.L."/>
            <person name="Williams K.H."/>
            <person name="Hubbard S.S."/>
            <person name="Banfield J.F."/>
        </authorList>
    </citation>
    <scope>NUCLEOTIDE SEQUENCE [LARGE SCALE GENOMIC DNA]</scope>
</reference>
<proteinExistence type="predicted"/>
<name>A0A1F5YE15_9BACT</name>
<dbReference type="EMBL" id="MFIW01000011">
    <property type="protein sequence ID" value="OGF98091.1"/>
    <property type="molecule type" value="Genomic_DNA"/>
</dbReference>
<accession>A0A1F5YE15</accession>
<organism evidence="1 2">
    <name type="scientific">Candidatus Glassbacteria bacterium RBG_16_58_8</name>
    <dbReference type="NCBI Taxonomy" id="1817866"/>
    <lineage>
        <taxon>Bacteria</taxon>
        <taxon>Candidatus Glassiibacteriota</taxon>
    </lineage>
</organism>
<dbReference type="AlphaFoldDB" id="A0A1F5YE15"/>